<keyword evidence="2" id="KW-0812">Transmembrane</keyword>
<proteinExistence type="predicted"/>
<dbReference type="Proteomes" id="UP000059188">
    <property type="component" value="Unassembled WGS sequence"/>
</dbReference>
<organism evidence="3 4">
    <name type="scientific">Thanatephorus cucumeris (strain AG1-IB / isolate 7/3/14)</name>
    <name type="common">Lettuce bottom rot fungus</name>
    <name type="synonym">Rhizoctonia solani</name>
    <dbReference type="NCBI Taxonomy" id="1108050"/>
    <lineage>
        <taxon>Eukaryota</taxon>
        <taxon>Fungi</taxon>
        <taxon>Dikarya</taxon>
        <taxon>Basidiomycota</taxon>
        <taxon>Agaricomycotina</taxon>
        <taxon>Agaricomycetes</taxon>
        <taxon>Cantharellales</taxon>
        <taxon>Ceratobasidiaceae</taxon>
        <taxon>Rhizoctonia</taxon>
        <taxon>Rhizoctonia solani AG-1</taxon>
    </lineage>
</organism>
<sequence>MWSMFSAAWWSGGHVTSLFLEYISILRENRSYMRTRQTARETQKEPGSVTEDTITEHTTRNGRKKRRGDTEREK</sequence>
<gene>
    <name evidence="3" type="ORF">RSOLAG1IB_12240</name>
</gene>
<evidence type="ECO:0000256" key="2">
    <source>
        <dbReference type="SAM" id="Phobius"/>
    </source>
</evidence>
<evidence type="ECO:0000313" key="3">
    <source>
        <dbReference type="EMBL" id="CEL58966.1"/>
    </source>
</evidence>
<keyword evidence="2" id="KW-0472">Membrane</keyword>
<feature type="region of interest" description="Disordered" evidence="1">
    <location>
        <begin position="36"/>
        <end position="74"/>
    </location>
</feature>
<evidence type="ECO:0000313" key="4">
    <source>
        <dbReference type="Proteomes" id="UP000059188"/>
    </source>
</evidence>
<keyword evidence="4" id="KW-1185">Reference proteome</keyword>
<feature type="transmembrane region" description="Helical" evidence="2">
    <location>
        <begin position="6"/>
        <end position="26"/>
    </location>
</feature>
<dbReference type="AlphaFoldDB" id="A0A0B7FLX4"/>
<name>A0A0B7FLX4_THACB</name>
<evidence type="ECO:0000256" key="1">
    <source>
        <dbReference type="SAM" id="MobiDB-lite"/>
    </source>
</evidence>
<dbReference type="EMBL" id="LN679468">
    <property type="protein sequence ID" value="CEL58966.1"/>
    <property type="molecule type" value="Genomic_DNA"/>
</dbReference>
<reference evidence="3 4" key="1">
    <citation type="submission" date="2014-11" db="EMBL/GenBank/DDBJ databases">
        <authorList>
            <person name="Wibberg Daniel"/>
        </authorList>
    </citation>
    <scope>NUCLEOTIDE SEQUENCE [LARGE SCALE GENOMIC DNA]</scope>
    <source>
        <strain evidence="3">Rhizoctonia solani AG1-IB 7/3/14</strain>
    </source>
</reference>
<accession>A0A0B7FLX4</accession>
<protein>
    <submittedName>
        <fullName evidence="3">Uncharacterized protein</fullName>
    </submittedName>
</protein>
<keyword evidence="2" id="KW-1133">Transmembrane helix</keyword>